<gene>
    <name evidence="1" type="ORF">ERUC_LOCUS45053</name>
</gene>
<proteinExistence type="predicted"/>
<evidence type="ECO:0000313" key="2">
    <source>
        <dbReference type="Proteomes" id="UP001642260"/>
    </source>
</evidence>
<keyword evidence="2" id="KW-1185">Reference proteome</keyword>
<accession>A0ABC8M9P1</accession>
<dbReference type="Proteomes" id="UP001642260">
    <property type="component" value="Unassembled WGS sequence"/>
</dbReference>
<name>A0ABC8M9P1_ERUVS</name>
<sequence>MDVTEKIVYEHIQINYGDYDHAYEGGISNDDSCIGGDDFTSVTCLIFLERVAEDGVRVWASLQCDCQFHLGCSCGCVY</sequence>
<protein>
    <submittedName>
        <fullName evidence="1">Uncharacterized protein</fullName>
    </submittedName>
</protein>
<comment type="caution">
    <text evidence="1">The sequence shown here is derived from an EMBL/GenBank/DDBJ whole genome shotgun (WGS) entry which is preliminary data.</text>
</comment>
<evidence type="ECO:0000313" key="1">
    <source>
        <dbReference type="EMBL" id="CAH8392570.1"/>
    </source>
</evidence>
<reference evidence="1 2" key="1">
    <citation type="submission" date="2022-03" db="EMBL/GenBank/DDBJ databases">
        <authorList>
            <person name="Macdonald S."/>
            <person name="Ahmed S."/>
            <person name="Newling K."/>
        </authorList>
    </citation>
    <scope>NUCLEOTIDE SEQUENCE [LARGE SCALE GENOMIC DNA]</scope>
</reference>
<organism evidence="1 2">
    <name type="scientific">Eruca vesicaria subsp. sativa</name>
    <name type="common">Garden rocket</name>
    <name type="synonym">Eruca sativa</name>
    <dbReference type="NCBI Taxonomy" id="29727"/>
    <lineage>
        <taxon>Eukaryota</taxon>
        <taxon>Viridiplantae</taxon>
        <taxon>Streptophyta</taxon>
        <taxon>Embryophyta</taxon>
        <taxon>Tracheophyta</taxon>
        <taxon>Spermatophyta</taxon>
        <taxon>Magnoliopsida</taxon>
        <taxon>eudicotyledons</taxon>
        <taxon>Gunneridae</taxon>
        <taxon>Pentapetalae</taxon>
        <taxon>rosids</taxon>
        <taxon>malvids</taxon>
        <taxon>Brassicales</taxon>
        <taxon>Brassicaceae</taxon>
        <taxon>Brassiceae</taxon>
        <taxon>Eruca</taxon>
    </lineage>
</organism>
<dbReference type="EMBL" id="CAKOAT010996780">
    <property type="protein sequence ID" value="CAH8392570.1"/>
    <property type="molecule type" value="Genomic_DNA"/>
</dbReference>
<dbReference type="AlphaFoldDB" id="A0ABC8M9P1"/>